<protein>
    <submittedName>
        <fullName evidence="14">Gliding motility-associated protein GldE</fullName>
    </submittedName>
</protein>
<feature type="transmembrane region" description="Helical" evidence="11">
    <location>
        <begin position="6"/>
        <end position="35"/>
    </location>
</feature>
<evidence type="ECO:0000256" key="8">
    <source>
        <dbReference type="ARBA" id="ARBA00023136"/>
    </source>
</evidence>
<dbReference type="InterPro" id="IPR046342">
    <property type="entry name" value="CBS_dom_sf"/>
</dbReference>
<dbReference type="Gene3D" id="3.10.580.10">
    <property type="entry name" value="CBS-domain"/>
    <property type="match status" value="1"/>
</dbReference>
<sequence>MDTEPPGLLIFALIDFSQVSSIILLIVLLACSALISGAEVALFSLTPADLETNEEKSISKNLAIIQRLLSKPKKLLATILVANNFINIAIVLLFDTLSDAMFSGINANYFGIDIRFIVEVGVVTFFILLFGEILPKIYANRNRLSFAVFMSTPLNILDTLLSPISLPMRALTLYLHDKYGKQKSNISVDQLSQALELSNQDTTHEEQKILQGIVTFGNTDTKQVMKNRMDIFALSEDMTFKEIMPEIIEHGYSRIPVYKDSMDNITGILYVKDLIPYTDRKILDWKTLKREAYFVPENKKLDDLLNEFKEMKMHLAIVVDEYGGTSGLISLEDIIEEIVGEISDEFDDEDLIFSKLDDNTFIFEGKTPLKDFYKVIKPENTEIFEEEKGEAETLAGFLLEISKGFPRKNEVISFHNYAFTIEAFEGKRIKQIKLAIEN</sequence>
<feature type="domain" description="CBS" evidence="12">
    <location>
        <begin position="288"/>
        <end position="345"/>
    </location>
</feature>
<keyword evidence="8 10" id="KW-0472">Membrane</keyword>
<dbReference type="Proteomes" id="UP001297092">
    <property type="component" value="Unassembled WGS sequence"/>
</dbReference>
<comment type="subcellular location">
    <subcellularLocation>
        <location evidence="1">Cell membrane</location>
        <topology evidence="1">Multi-pass membrane protein</topology>
    </subcellularLocation>
</comment>
<organism evidence="14 15">
    <name type="scientific">Aequorivita echinoideorum</name>
    <dbReference type="NCBI Taxonomy" id="1549647"/>
    <lineage>
        <taxon>Bacteria</taxon>
        <taxon>Pseudomonadati</taxon>
        <taxon>Bacteroidota</taxon>
        <taxon>Flavobacteriia</taxon>
        <taxon>Flavobacteriales</taxon>
        <taxon>Flavobacteriaceae</taxon>
        <taxon>Aequorivita</taxon>
    </lineage>
</organism>
<evidence type="ECO:0000256" key="3">
    <source>
        <dbReference type="ARBA" id="ARBA00022475"/>
    </source>
</evidence>
<gene>
    <name evidence="14" type="primary">gldE</name>
    <name evidence="14" type="ORF">KIV10_01950</name>
</gene>
<evidence type="ECO:0000256" key="11">
    <source>
        <dbReference type="SAM" id="Phobius"/>
    </source>
</evidence>
<evidence type="ECO:0000256" key="9">
    <source>
        <dbReference type="PROSITE-ProRule" id="PRU00703"/>
    </source>
</evidence>
<keyword evidence="3" id="KW-1003">Cell membrane</keyword>
<keyword evidence="6 10" id="KW-1133">Transmembrane helix</keyword>
<evidence type="ECO:0000256" key="1">
    <source>
        <dbReference type="ARBA" id="ARBA00004651"/>
    </source>
</evidence>
<comment type="similarity">
    <text evidence="2">Belongs to the UPF0053 family.</text>
</comment>
<dbReference type="NCBIfam" id="TIGR03520">
    <property type="entry name" value="GldE"/>
    <property type="match status" value="1"/>
</dbReference>
<dbReference type="SUPFAM" id="SSF54631">
    <property type="entry name" value="CBS-domain pair"/>
    <property type="match status" value="1"/>
</dbReference>
<evidence type="ECO:0000256" key="6">
    <source>
        <dbReference type="ARBA" id="ARBA00022989"/>
    </source>
</evidence>
<keyword evidence="4 10" id="KW-0812">Transmembrane</keyword>
<keyword evidence="5" id="KW-0677">Repeat</keyword>
<keyword evidence="7 9" id="KW-0129">CBS domain</keyword>
<dbReference type="CDD" id="cd04590">
    <property type="entry name" value="CBS_pair_CorC_HlyC_assoc"/>
    <property type="match status" value="1"/>
</dbReference>
<dbReference type="InterPro" id="IPR005170">
    <property type="entry name" value="Transptr-assoc_dom"/>
</dbReference>
<feature type="domain" description="CBS" evidence="12">
    <location>
        <begin position="225"/>
        <end position="287"/>
    </location>
</feature>
<dbReference type="InterPro" id="IPR019862">
    <property type="entry name" value="Motility-assoc_prot_GldE"/>
</dbReference>
<dbReference type="SUPFAM" id="SSF56176">
    <property type="entry name" value="FAD-binding/transporter-associated domain-like"/>
    <property type="match status" value="1"/>
</dbReference>
<dbReference type="RefSeq" id="WP_214111803.1">
    <property type="nucleotide sequence ID" value="NZ_JAHCTB010000001.1"/>
</dbReference>
<dbReference type="SMART" id="SM01091">
    <property type="entry name" value="CorC_HlyC"/>
    <property type="match status" value="1"/>
</dbReference>
<dbReference type="InterPro" id="IPR016169">
    <property type="entry name" value="FAD-bd_PCMH_sub2"/>
</dbReference>
<evidence type="ECO:0000259" key="13">
    <source>
        <dbReference type="PROSITE" id="PS51846"/>
    </source>
</evidence>
<dbReference type="PANTHER" id="PTHR22777">
    <property type="entry name" value="HEMOLYSIN-RELATED"/>
    <property type="match status" value="1"/>
</dbReference>
<dbReference type="PANTHER" id="PTHR22777:SF32">
    <property type="entry name" value="UPF0053 INNER MEMBRANE PROTEIN YFJD"/>
    <property type="match status" value="1"/>
</dbReference>
<dbReference type="SMART" id="SM00116">
    <property type="entry name" value="CBS"/>
    <property type="match status" value="2"/>
</dbReference>
<dbReference type="EMBL" id="JAHCTB010000001">
    <property type="protein sequence ID" value="MBT0606934.1"/>
    <property type="molecule type" value="Genomic_DNA"/>
</dbReference>
<dbReference type="InterPro" id="IPR002550">
    <property type="entry name" value="CNNM"/>
</dbReference>
<accession>A0ABS5S151</accession>
<evidence type="ECO:0000313" key="14">
    <source>
        <dbReference type="EMBL" id="MBT0606934.1"/>
    </source>
</evidence>
<evidence type="ECO:0000256" key="2">
    <source>
        <dbReference type="ARBA" id="ARBA00006337"/>
    </source>
</evidence>
<dbReference type="Gene3D" id="3.30.465.10">
    <property type="match status" value="1"/>
</dbReference>
<keyword evidence="15" id="KW-1185">Reference proteome</keyword>
<dbReference type="InterPro" id="IPR000644">
    <property type="entry name" value="CBS_dom"/>
</dbReference>
<evidence type="ECO:0000313" key="15">
    <source>
        <dbReference type="Proteomes" id="UP001297092"/>
    </source>
</evidence>
<evidence type="ECO:0000259" key="12">
    <source>
        <dbReference type="PROSITE" id="PS51371"/>
    </source>
</evidence>
<evidence type="ECO:0000256" key="5">
    <source>
        <dbReference type="ARBA" id="ARBA00022737"/>
    </source>
</evidence>
<comment type="caution">
    <text evidence="14">The sequence shown here is derived from an EMBL/GenBank/DDBJ whole genome shotgun (WGS) entry which is preliminary data.</text>
</comment>
<proteinExistence type="inferred from homology"/>
<feature type="domain" description="CNNM transmembrane" evidence="13">
    <location>
        <begin position="14"/>
        <end position="206"/>
    </location>
</feature>
<feature type="transmembrane region" description="Helical" evidence="11">
    <location>
        <begin position="75"/>
        <end position="94"/>
    </location>
</feature>
<dbReference type="Pfam" id="PF03471">
    <property type="entry name" value="CorC_HlyC"/>
    <property type="match status" value="1"/>
</dbReference>
<dbReference type="InterPro" id="IPR036318">
    <property type="entry name" value="FAD-bd_PCMH-like_sf"/>
</dbReference>
<feature type="transmembrane region" description="Helical" evidence="11">
    <location>
        <begin position="114"/>
        <end position="134"/>
    </location>
</feature>
<dbReference type="Pfam" id="PF01595">
    <property type="entry name" value="CNNM"/>
    <property type="match status" value="1"/>
</dbReference>
<feature type="transmembrane region" description="Helical" evidence="11">
    <location>
        <begin position="146"/>
        <end position="166"/>
    </location>
</feature>
<dbReference type="PROSITE" id="PS51371">
    <property type="entry name" value="CBS"/>
    <property type="match status" value="2"/>
</dbReference>
<dbReference type="PROSITE" id="PS51846">
    <property type="entry name" value="CNNM"/>
    <property type="match status" value="1"/>
</dbReference>
<dbReference type="Pfam" id="PF00571">
    <property type="entry name" value="CBS"/>
    <property type="match status" value="2"/>
</dbReference>
<name>A0ABS5S151_9FLAO</name>
<evidence type="ECO:0000256" key="4">
    <source>
        <dbReference type="ARBA" id="ARBA00022692"/>
    </source>
</evidence>
<reference evidence="14 15" key="1">
    <citation type="submission" date="2021-05" db="EMBL/GenBank/DDBJ databases">
        <title>Aequorivita echinoideorum JCM 30378 genome.</title>
        <authorList>
            <person name="Zhang H."/>
            <person name="Li C."/>
        </authorList>
    </citation>
    <scope>NUCLEOTIDE SEQUENCE [LARGE SCALE GENOMIC DNA]</scope>
    <source>
        <strain evidence="14 15">JCM30378</strain>
    </source>
</reference>
<evidence type="ECO:0000256" key="7">
    <source>
        <dbReference type="ARBA" id="ARBA00023122"/>
    </source>
</evidence>
<dbReference type="InterPro" id="IPR044751">
    <property type="entry name" value="Ion_transp-like_CBS"/>
</dbReference>
<evidence type="ECO:0000256" key="10">
    <source>
        <dbReference type="PROSITE-ProRule" id="PRU01193"/>
    </source>
</evidence>